<name>A0A5C3NTM3_9APHY</name>
<dbReference type="Proteomes" id="UP000308197">
    <property type="component" value="Unassembled WGS sequence"/>
</dbReference>
<dbReference type="InterPro" id="IPR012337">
    <property type="entry name" value="RNaseH-like_sf"/>
</dbReference>
<sequence>MATSEARSTLCTTYDAAAHAASQLSSHSILILYCQGRELGLPDGELSIVALSDAAASHVFLFDVLALSDKYNPTLSPLFSLLHRRDITKIVWDCRTYLLELADTYGVLLQGVIDLQLLEVSTRGNNEKSLRVQHTTRHFRRIIDSGLTPPGDIHKLLGLDHCGGLYHVSQAGKNGE</sequence>
<accession>A0A5C3NTM3</accession>
<reference evidence="1 2" key="1">
    <citation type="journal article" date="2019" name="Nat. Ecol. Evol.">
        <title>Megaphylogeny resolves global patterns of mushroom evolution.</title>
        <authorList>
            <person name="Varga T."/>
            <person name="Krizsan K."/>
            <person name="Foldi C."/>
            <person name="Dima B."/>
            <person name="Sanchez-Garcia M."/>
            <person name="Sanchez-Ramirez S."/>
            <person name="Szollosi G.J."/>
            <person name="Szarkandi J.G."/>
            <person name="Papp V."/>
            <person name="Albert L."/>
            <person name="Andreopoulos W."/>
            <person name="Angelini C."/>
            <person name="Antonin V."/>
            <person name="Barry K.W."/>
            <person name="Bougher N.L."/>
            <person name="Buchanan P."/>
            <person name="Buyck B."/>
            <person name="Bense V."/>
            <person name="Catcheside P."/>
            <person name="Chovatia M."/>
            <person name="Cooper J."/>
            <person name="Damon W."/>
            <person name="Desjardin D."/>
            <person name="Finy P."/>
            <person name="Geml J."/>
            <person name="Haridas S."/>
            <person name="Hughes K."/>
            <person name="Justo A."/>
            <person name="Karasinski D."/>
            <person name="Kautmanova I."/>
            <person name="Kiss B."/>
            <person name="Kocsube S."/>
            <person name="Kotiranta H."/>
            <person name="LaButti K.M."/>
            <person name="Lechner B.E."/>
            <person name="Liimatainen K."/>
            <person name="Lipzen A."/>
            <person name="Lukacs Z."/>
            <person name="Mihaltcheva S."/>
            <person name="Morgado L.N."/>
            <person name="Niskanen T."/>
            <person name="Noordeloos M.E."/>
            <person name="Ohm R.A."/>
            <person name="Ortiz-Santana B."/>
            <person name="Ovrebo C."/>
            <person name="Racz N."/>
            <person name="Riley R."/>
            <person name="Savchenko A."/>
            <person name="Shiryaev A."/>
            <person name="Soop K."/>
            <person name="Spirin V."/>
            <person name="Szebenyi C."/>
            <person name="Tomsovsky M."/>
            <person name="Tulloss R.E."/>
            <person name="Uehling J."/>
            <person name="Grigoriev I.V."/>
            <person name="Vagvolgyi C."/>
            <person name="Papp T."/>
            <person name="Martin F.M."/>
            <person name="Miettinen O."/>
            <person name="Hibbett D.S."/>
            <person name="Nagy L.G."/>
        </authorList>
    </citation>
    <scope>NUCLEOTIDE SEQUENCE [LARGE SCALE GENOMIC DNA]</scope>
    <source>
        <strain evidence="1 2">HHB13444</strain>
    </source>
</reference>
<dbReference type="PANTHER" id="PTHR43040">
    <property type="entry name" value="RIBONUCLEASE D"/>
    <property type="match status" value="1"/>
</dbReference>
<evidence type="ECO:0000313" key="2">
    <source>
        <dbReference type="Proteomes" id="UP000308197"/>
    </source>
</evidence>
<dbReference type="InterPro" id="IPR036397">
    <property type="entry name" value="RNaseH_sf"/>
</dbReference>
<dbReference type="SUPFAM" id="SSF53098">
    <property type="entry name" value="Ribonuclease H-like"/>
    <property type="match status" value="1"/>
</dbReference>
<dbReference type="EMBL" id="ML211725">
    <property type="protein sequence ID" value="TFK80694.1"/>
    <property type="molecule type" value="Genomic_DNA"/>
</dbReference>
<dbReference type="GO" id="GO:0003676">
    <property type="term" value="F:nucleic acid binding"/>
    <property type="evidence" value="ECO:0007669"/>
    <property type="project" value="InterPro"/>
</dbReference>
<dbReference type="InParanoid" id="A0A5C3NTM3"/>
<keyword evidence="2" id="KW-1185">Reference proteome</keyword>
<protein>
    <recommendedName>
        <fullName evidence="3">3'-5' exonuclease domain-containing protein</fullName>
    </recommendedName>
</protein>
<proteinExistence type="predicted"/>
<evidence type="ECO:0000313" key="1">
    <source>
        <dbReference type="EMBL" id="TFK80694.1"/>
    </source>
</evidence>
<evidence type="ECO:0008006" key="3">
    <source>
        <dbReference type="Google" id="ProtNLM"/>
    </source>
</evidence>
<dbReference type="PANTHER" id="PTHR43040:SF1">
    <property type="entry name" value="RIBONUCLEASE D"/>
    <property type="match status" value="1"/>
</dbReference>
<gene>
    <name evidence="1" type="ORF">K466DRAFT_503440</name>
</gene>
<dbReference type="Gene3D" id="3.30.420.10">
    <property type="entry name" value="Ribonuclease H-like superfamily/Ribonuclease H"/>
    <property type="match status" value="1"/>
</dbReference>
<dbReference type="AlphaFoldDB" id="A0A5C3NTM3"/>
<organism evidence="1 2">
    <name type="scientific">Polyporus arcularius HHB13444</name>
    <dbReference type="NCBI Taxonomy" id="1314778"/>
    <lineage>
        <taxon>Eukaryota</taxon>
        <taxon>Fungi</taxon>
        <taxon>Dikarya</taxon>
        <taxon>Basidiomycota</taxon>
        <taxon>Agaricomycotina</taxon>
        <taxon>Agaricomycetes</taxon>
        <taxon>Polyporales</taxon>
        <taxon>Polyporaceae</taxon>
        <taxon>Polyporus</taxon>
    </lineage>
</organism>
<dbReference type="STRING" id="1314778.A0A5C3NTM3"/>